<dbReference type="AlphaFoldDB" id="K0PTW0"/>
<comment type="caution">
    <text evidence="1">The sequence shown here is derived from an EMBL/GenBank/DDBJ whole genome shotgun (WGS) entry which is preliminary data.</text>
</comment>
<accession>K0PTW0</accession>
<organism evidence="1 2">
    <name type="scientific">Rhizobium mesoamericanum STM3625</name>
    <dbReference type="NCBI Taxonomy" id="1211777"/>
    <lineage>
        <taxon>Bacteria</taxon>
        <taxon>Pseudomonadati</taxon>
        <taxon>Pseudomonadota</taxon>
        <taxon>Alphaproteobacteria</taxon>
        <taxon>Hyphomicrobiales</taxon>
        <taxon>Rhizobiaceae</taxon>
        <taxon>Rhizobium/Agrobacterium group</taxon>
        <taxon>Rhizobium</taxon>
    </lineage>
</organism>
<dbReference type="HOGENOM" id="CLU_2919621_0_0_5"/>
<name>K0PTW0_9HYPH</name>
<dbReference type="EMBL" id="CANI01000008">
    <property type="protein sequence ID" value="CCM74810.1"/>
    <property type="molecule type" value="Genomic_DNA"/>
</dbReference>
<keyword evidence="2" id="KW-1185">Reference proteome</keyword>
<protein>
    <submittedName>
        <fullName evidence="1">Uncharacterized protein</fullName>
    </submittedName>
</protein>
<evidence type="ECO:0000313" key="1">
    <source>
        <dbReference type="EMBL" id="CCM74810.1"/>
    </source>
</evidence>
<dbReference type="Proteomes" id="UP000009319">
    <property type="component" value="Unassembled WGS sequence"/>
</dbReference>
<evidence type="ECO:0000313" key="2">
    <source>
        <dbReference type="Proteomes" id="UP000009319"/>
    </source>
</evidence>
<gene>
    <name evidence="1" type="ORF">BN77_1955</name>
</gene>
<sequence length="61" mass="6642">MGEFLDNATEPFWRQGGCLPVSGHKLKPAGQGLMRTGEPFSRGPLLLLPHDREEVGKLPAT</sequence>
<proteinExistence type="predicted"/>
<reference evidence="1 2" key="1">
    <citation type="journal article" date="2013" name="Genome Announc.">
        <title>Draft Genome Sequence of Rhizobium mesoamericanum STM3625, a Nitrogen-Fixing Symbiont of Mimosa pudica Isolated in French Guiana (South America).</title>
        <authorList>
            <person name="Moulin L."/>
            <person name="Mornico D."/>
            <person name="Melkonian R."/>
            <person name="Klonowska A."/>
        </authorList>
    </citation>
    <scope>NUCLEOTIDE SEQUENCE [LARGE SCALE GENOMIC DNA]</scope>
    <source>
        <strain evidence="1 2">STM3625</strain>
    </source>
</reference>